<dbReference type="EMBL" id="PQXI01000122">
    <property type="protein sequence ID" value="TGO23748.1"/>
    <property type="molecule type" value="Genomic_DNA"/>
</dbReference>
<reference evidence="1 2" key="1">
    <citation type="submission" date="2017-12" db="EMBL/GenBank/DDBJ databases">
        <title>Comparative genomics of Botrytis spp.</title>
        <authorList>
            <person name="Valero-Jimenez C.A."/>
            <person name="Tapia P."/>
            <person name="Veloso J."/>
            <person name="Silva-Moreno E."/>
            <person name="Staats M."/>
            <person name="Valdes J.H."/>
            <person name="Van Kan J.A.L."/>
        </authorList>
    </citation>
    <scope>NUCLEOTIDE SEQUENCE [LARGE SCALE GENOMIC DNA]</scope>
    <source>
        <strain evidence="1 2">Bp0003</strain>
    </source>
</reference>
<accession>A0A4Z1FK23</accession>
<dbReference type="AlphaFoldDB" id="A0A4Z1FK23"/>
<comment type="caution">
    <text evidence="1">The sequence shown here is derived from an EMBL/GenBank/DDBJ whole genome shotgun (WGS) entry which is preliminary data.</text>
</comment>
<gene>
    <name evidence="1" type="ORF">BPAE_0122g00030</name>
</gene>
<dbReference type="Proteomes" id="UP000297910">
    <property type="component" value="Unassembled WGS sequence"/>
</dbReference>
<name>A0A4Z1FK23_9HELO</name>
<evidence type="ECO:0000313" key="1">
    <source>
        <dbReference type="EMBL" id="TGO23748.1"/>
    </source>
</evidence>
<protein>
    <submittedName>
        <fullName evidence="1">Uncharacterized protein</fullName>
    </submittedName>
</protein>
<evidence type="ECO:0000313" key="2">
    <source>
        <dbReference type="Proteomes" id="UP000297910"/>
    </source>
</evidence>
<proteinExistence type="predicted"/>
<organism evidence="1 2">
    <name type="scientific">Botrytis paeoniae</name>
    <dbReference type="NCBI Taxonomy" id="278948"/>
    <lineage>
        <taxon>Eukaryota</taxon>
        <taxon>Fungi</taxon>
        <taxon>Dikarya</taxon>
        <taxon>Ascomycota</taxon>
        <taxon>Pezizomycotina</taxon>
        <taxon>Leotiomycetes</taxon>
        <taxon>Helotiales</taxon>
        <taxon>Sclerotiniaceae</taxon>
        <taxon>Botrytis</taxon>
    </lineage>
</organism>
<keyword evidence="2" id="KW-1185">Reference proteome</keyword>
<sequence length="74" mass="8465">MFDVLNGDDILKHTEPHAFYTQHQKFWYSRATVIDILSASQSTSIPFAVTVIAPRRNPIFLADFHELHPAQLAQ</sequence>